<accession>A0A2B7ZMI6</accession>
<name>A0A2B7ZMI6_9EURO</name>
<proteinExistence type="predicted"/>
<feature type="transmembrane region" description="Helical" evidence="1">
    <location>
        <begin position="48"/>
        <end position="68"/>
    </location>
</feature>
<evidence type="ECO:0000313" key="2">
    <source>
        <dbReference type="EMBL" id="PGH34520.1"/>
    </source>
</evidence>
<dbReference type="EMBL" id="PDND01000038">
    <property type="protein sequence ID" value="PGH34520.1"/>
    <property type="molecule type" value="Genomic_DNA"/>
</dbReference>
<dbReference type="AlphaFoldDB" id="A0A2B7ZMI6"/>
<gene>
    <name evidence="2" type="ORF">GX50_02603</name>
</gene>
<protein>
    <submittedName>
        <fullName evidence="2">Uncharacterized protein</fullName>
    </submittedName>
</protein>
<keyword evidence="1" id="KW-0812">Transmembrane</keyword>
<keyword evidence="3" id="KW-1185">Reference proteome</keyword>
<evidence type="ECO:0000256" key="1">
    <source>
        <dbReference type="SAM" id="Phobius"/>
    </source>
</evidence>
<reference evidence="2 3" key="1">
    <citation type="submission" date="2017-10" db="EMBL/GenBank/DDBJ databases">
        <title>Comparative genomics in systemic dimorphic fungi from Ajellomycetaceae.</title>
        <authorList>
            <person name="Munoz J.F."/>
            <person name="Mcewen J.G."/>
            <person name="Clay O.K."/>
            <person name="Cuomo C.A."/>
        </authorList>
    </citation>
    <scope>NUCLEOTIDE SEQUENCE [LARGE SCALE GENOMIC DNA]</scope>
    <source>
        <strain evidence="2 3">UAMH4076</strain>
    </source>
</reference>
<dbReference type="Proteomes" id="UP000226031">
    <property type="component" value="Unassembled WGS sequence"/>
</dbReference>
<keyword evidence="1" id="KW-1133">Transmembrane helix</keyword>
<comment type="caution">
    <text evidence="2">The sequence shown here is derived from an EMBL/GenBank/DDBJ whole genome shotgun (WGS) entry which is preliminary data.</text>
</comment>
<sequence length="176" mass="18852">MEGRQAANAIHSIVPREQGHGLEVEGYRAIYSSVFGAKILYSSLFKPLSYWLGSGIAFSIKILVPVALPARFSISGMAHDPSISMPGSIPFDGVRCVSYLPGPPTTCTLSSMSRLKGLRFNKILVTPNPVPQGGHTEWIVCSAGATTTATDWIDNSDPHQAIPILSGSSERQLQVV</sequence>
<organism evidence="2 3">
    <name type="scientific">[Emmonsia] crescens</name>
    <dbReference type="NCBI Taxonomy" id="73230"/>
    <lineage>
        <taxon>Eukaryota</taxon>
        <taxon>Fungi</taxon>
        <taxon>Dikarya</taxon>
        <taxon>Ascomycota</taxon>
        <taxon>Pezizomycotina</taxon>
        <taxon>Eurotiomycetes</taxon>
        <taxon>Eurotiomycetidae</taxon>
        <taxon>Onygenales</taxon>
        <taxon>Ajellomycetaceae</taxon>
        <taxon>Emergomyces</taxon>
    </lineage>
</organism>
<evidence type="ECO:0000313" key="3">
    <source>
        <dbReference type="Proteomes" id="UP000226031"/>
    </source>
</evidence>
<keyword evidence="1" id="KW-0472">Membrane</keyword>